<dbReference type="PROSITE" id="PS51820">
    <property type="entry name" value="PA14"/>
    <property type="match status" value="1"/>
</dbReference>
<evidence type="ECO:0000256" key="5">
    <source>
        <dbReference type="ARBA" id="ARBA00022968"/>
    </source>
</evidence>
<dbReference type="PANTHER" id="PTHR12369:SF5">
    <property type="entry name" value="HEXOSYLTRANSFERASE"/>
    <property type="match status" value="1"/>
</dbReference>
<keyword evidence="4 9" id="KW-0812">Transmembrane</keyword>
<evidence type="ECO:0000313" key="11">
    <source>
        <dbReference type="EMBL" id="CAH3110807.1"/>
    </source>
</evidence>
<accession>A0AAU9WDG0</accession>
<name>A0AAU9WDG0_9CNID</name>
<dbReference type="InterPro" id="IPR011658">
    <property type="entry name" value="PA14_dom"/>
</dbReference>
<dbReference type="InterPro" id="IPR008428">
    <property type="entry name" value="Chond_GalNAc"/>
</dbReference>
<keyword evidence="3 9" id="KW-0808">Transferase</keyword>
<comment type="similarity">
    <text evidence="2 9">Belongs to the chondroitin N-acetylgalactosaminyltransferase family.</text>
</comment>
<evidence type="ECO:0000256" key="2">
    <source>
        <dbReference type="ARBA" id="ARBA00009239"/>
    </source>
</evidence>
<evidence type="ECO:0000256" key="6">
    <source>
        <dbReference type="ARBA" id="ARBA00022989"/>
    </source>
</evidence>
<comment type="subcellular location">
    <subcellularLocation>
        <location evidence="1 9">Golgi apparatus</location>
        <location evidence="1 9">Golgi stack membrane</location>
        <topology evidence="1 9">Single-pass type II membrane protein</topology>
    </subcellularLocation>
</comment>
<keyword evidence="7 9" id="KW-0333">Golgi apparatus</keyword>
<dbReference type="AlphaFoldDB" id="A0AAU9WDG0"/>
<evidence type="ECO:0000313" key="12">
    <source>
        <dbReference type="Proteomes" id="UP001159428"/>
    </source>
</evidence>
<reference evidence="11 12" key="1">
    <citation type="submission" date="2022-05" db="EMBL/GenBank/DDBJ databases">
        <authorList>
            <consortium name="Genoscope - CEA"/>
            <person name="William W."/>
        </authorList>
    </citation>
    <scope>NUCLEOTIDE SEQUENCE [LARGE SCALE GENOMIC DNA]</scope>
</reference>
<dbReference type="Gene3D" id="3.90.550.10">
    <property type="entry name" value="Spore Coat Polysaccharide Biosynthesis Protein SpsA, Chain A"/>
    <property type="match status" value="1"/>
</dbReference>
<evidence type="ECO:0000256" key="9">
    <source>
        <dbReference type="RuleBase" id="RU364016"/>
    </source>
</evidence>
<dbReference type="InterPro" id="IPR037524">
    <property type="entry name" value="PA14/GLEYA"/>
</dbReference>
<feature type="transmembrane region" description="Helical" evidence="9">
    <location>
        <begin position="6"/>
        <end position="24"/>
    </location>
</feature>
<dbReference type="PANTHER" id="PTHR12369">
    <property type="entry name" value="CHONDROITIN SYNTHASE"/>
    <property type="match status" value="1"/>
</dbReference>
<evidence type="ECO:0000256" key="1">
    <source>
        <dbReference type="ARBA" id="ARBA00004447"/>
    </source>
</evidence>
<gene>
    <name evidence="11" type="ORF">PMEA_00003829</name>
</gene>
<dbReference type="InterPro" id="IPR029044">
    <property type="entry name" value="Nucleotide-diphossugar_trans"/>
</dbReference>
<dbReference type="EMBL" id="CALNXJ010000012">
    <property type="protein sequence ID" value="CAH3110807.1"/>
    <property type="molecule type" value="Genomic_DNA"/>
</dbReference>
<dbReference type="Pfam" id="PF05679">
    <property type="entry name" value="CHGN"/>
    <property type="match status" value="1"/>
</dbReference>
<protein>
    <recommendedName>
        <fullName evidence="9">Hexosyltransferase</fullName>
        <ecNumber evidence="9">2.4.1.-</ecNumber>
    </recommendedName>
</protein>
<dbReference type="Proteomes" id="UP001159428">
    <property type="component" value="Unassembled WGS sequence"/>
</dbReference>
<keyword evidence="12" id="KW-1185">Reference proteome</keyword>
<dbReference type="GO" id="GO:0008376">
    <property type="term" value="F:acetylgalactosaminyltransferase activity"/>
    <property type="evidence" value="ECO:0007669"/>
    <property type="project" value="InterPro"/>
</dbReference>
<dbReference type="Pfam" id="PF07691">
    <property type="entry name" value="PA14"/>
    <property type="match status" value="1"/>
</dbReference>
<organism evidence="11 12">
    <name type="scientific">Pocillopora meandrina</name>
    <dbReference type="NCBI Taxonomy" id="46732"/>
    <lineage>
        <taxon>Eukaryota</taxon>
        <taxon>Metazoa</taxon>
        <taxon>Cnidaria</taxon>
        <taxon>Anthozoa</taxon>
        <taxon>Hexacorallia</taxon>
        <taxon>Scleractinia</taxon>
        <taxon>Astrocoeniina</taxon>
        <taxon>Pocilloporidae</taxon>
        <taxon>Pocillopora</taxon>
    </lineage>
</organism>
<keyword evidence="5 9" id="KW-0735">Signal-anchor</keyword>
<dbReference type="SUPFAM" id="SSF53448">
    <property type="entry name" value="Nucleotide-diphospho-sugar transferases"/>
    <property type="match status" value="1"/>
</dbReference>
<evidence type="ECO:0000256" key="7">
    <source>
        <dbReference type="ARBA" id="ARBA00023034"/>
    </source>
</evidence>
<feature type="domain" description="PA14" evidence="10">
    <location>
        <begin position="60"/>
        <end position="215"/>
    </location>
</feature>
<evidence type="ECO:0000256" key="8">
    <source>
        <dbReference type="ARBA" id="ARBA00023136"/>
    </source>
</evidence>
<keyword evidence="6 9" id="KW-1133">Transmembrane helix</keyword>
<evidence type="ECO:0000256" key="4">
    <source>
        <dbReference type="ARBA" id="ARBA00022692"/>
    </source>
</evidence>
<dbReference type="EC" id="2.4.1.-" evidence="9"/>
<keyword evidence="8 9" id="KW-0472">Membrane</keyword>
<proteinExistence type="inferred from homology"/>
<dbReference type="GO" id="GO:0032580">
    <property type="term" value="C:Golgi cisterna membrane"/>
    <property type="evidence" value="ECO:0007669"/>
    <property type="project" value="UniProtKB-SubCell"/>
</dbReference>
<evidence type="ECO:0000259" key="10">
    <source>
        <dbReference type="PROSITE" id="PS51820"/>
    </source>
</evidence>
<evidence type="ECO:0000256" key="3">
    <source>
        <dbReference type="ARBA" id="ARBA00022679"/>
    </source>
</evidence>
<sequence length="647" mass="75655">MYRARRLRLLLSWALLFFVVLFLIKNRKRRGERMADGEDVLSFRKSSKLSTTESNVDEKLGEGRLNVSVWEEICGYELMSLKEFPLFPHSPTSRRSTSTLRLRFKQNLVNVGLRIFGFISPVESGNYNFHLASSGSTELWISSDTNPENSKLVGNVTSGTTRTHDGNIISLSALKLYYLEILHKHGLHSQHNFMYVKWRSSTWKEQGYRDIPSDLLMPSEDDQHSNVFGKIKLQSLLNQRVVQRDTILPMHVQQSEPSFVNEEVKRRSEMYFLPFITEEDTKDLFPPCQYNPSYIVKNSLDRYQSMWETHYTSIYPHDHADIMRKRWETDDFVTFGNDQLDENAARKIVAQVWTQIQVKSPRKYILEHILNVEENHDPGKGDRYLVELELKEISSRRSLRFSEYVYRLKESGAFCIPVGVAWNKRAVVNILLATGNNQGRWTLHFLDHMSRIYNKTMDFNFNVIIAEFDGIDVDLKEALRKSGIPQYRHIRLRGRFEKAKGLQLAASTVTNPNSIVFVMDLHLDIPYHFLDDVRKHCVQGKIAYSPILVRLSCGATARHRRGFWEHFGYGLMGMYKSDWDRIGGMNVKEFKNKWGGEDWEICDRILMNGMEIERLKMVHLFHYFHTKKGMWSDVRNDTDIVEYTDLS</sequence>
<dbReference type="InterPro" id="IPR051227">
    <property type="entry name" value="CS_glycosyltransferase"/>
</dbReference>
<comment type="caution">
    <text evidence="11">The sequence shown here is derived from an EMBL/GenBank/DDBJ whole genome shotgun (WGS) entry which is preliminary data.</text>
</comment>